<keyword evidence="2" id="KW-1185">Reference proteome</keyword>
<accession>A0A1Y2HY77</accession>
<organism evidence="1 2">
    <name type="scientific">Catenaria anguillulae PL171</name>
    <dbReference type="NCBI Taxonomy" id="765915"/>
    <lineage>
        <taxon>Eukaryota</taxon>
        <taxon>Fungi</taxon>
        <taxon>Fungi incertae sedis</taxon>
        <taxon>Blastocladiomycota</taxon>
        <taxon>Blastocladiomycetes</taxon>
        <taxon>Blastocladiales</taxon>
        <taxon>Catenariaceae</taxon>
        <taxon>Catenaria</taxon>
    </lineage>
</organism>
<evidence type="ECO:0000313" key="2">
    <source>
        <dbReference type="Proteomes" id="UP000193411"/>
    </source>
</evidence>
<name>A0A1Y2HY77_9FUNG</name>
<gene>
    <name evidence="1" type="ORF">BCR44DRAFT_1427641</name>
</gene>
<comment type="caution">
    <text evidence="1">The sequence shown here is derived from an EMBL/GenBank/DDBJ whole genome shotgun (WGS) entry which is preliminary data.</text>
</comment>
<protein>
    <submittedName>
        <fullName evidence="1">Uncharacterized protein</fullName>
    </submittedName>
</protein>
<dbReference type="EMBL" id="MCFL01000007">
    <property type="protein sequence ID" value="ORZ38703.1"/>
    <property type="molecule type" value="Genomic_DNA"/>
</dbReference>
<proteinExistence type="predicted"/>
<dbReference type="Proteomes" id="UP000193411">
    <property type="component" value="Unassembled WGS sequence"/>
</dbReference>
<reference evidence="1 2" key="1">
    <citation type="submission" date="2016-07" db="EMBL/GenBank/DDBJ databases">
        <title>Pervasive Adenine N6-methylation of Active Genes in Fungi.</title>
        <authorList>
            <consortium name="DOE Joint Genome Institute"/>
            <person name="Mondo S.J."/>
            <person name="Dannebaum R.O."/>
            <person name="Kuo R.C."/>
            <person name="Labutti K."/>
            <person name="Haridas S."/>
            <person name="Kuo A."/>
            <person name="Salamov A."/>
            <person name="Ahrendt S.R."/>
            <person name="Lipzen A."/>
            <person name="Sullivan W."/>
            <person name="Andreopoulos W.B."/>
            <person name="Clum A."/>
            <person name="Lindquist E."/>
            <person name="Daum C."/>
            <person name="Ramamoorthy G.K."/>
            <person name="Gryganskyi A."/>
            <person name="Culley D."/>
            <person name="Magnuson J.K."/>
            <person name="James T.Y."/>
            <person name="O'Malley M.A."/>
            <person name="Stajich J.E."/>
            <person name="Spatafora J.W."/>
            <person name="Visel A."/>
            <person name="Grigoriev I.V."/>
        </authorList>
    </citation>
    <scope>NUCLEOTIDE SEQUENCE [LARGE SCALE GENOMIC DNA]</scope>
    <source>
        <strain evidence="1 2">PL171</strain>
    </source>
</reference>
<sequence>MFTFLYRSQRSSFFFDERPYAPFCFSNHNPHHPTLPFRLFSWDALNKAPRVKLNSLRSTSSLPRTPSSTCWNSTLVRCLASFSLVVIVQGQFLRFPTFFLCFFFPTLAECAFGCQTPLSSVARKTSRTVR</sequence>
<dbReference type="AlphaFoldDB" id="A0A1Y2HY77"/>
<evidence type="ECO:0000313" key="1">
    <source>
        <dbReference type="EMBL" id="ORZ38703.1"/>
    </source>
</evidence>